<proteinExistence type="predicted"/>
<evidence type="ECO:0000313" key="3">
    <source>
        <dbReference type="Proteomes" id="UP000069162"/>
    </source>
</evidence>
<evidence type="ECO:0000313" key="2">
    <source>
        <dbReference type="EMBL" id="ALR76889.1"/>
    </source>
</evidence>
<dbReference type="Proteomes" id="UP000069162">
    <property type="component" value="Chromosome"/>
</dbReference>
<feature type="chain" id="PRO_5032918729" evidence="1">
    <location>
        <begin position="22"/>
        <end position="79"/>
    </location>
</feature>
<name>A0A806XDK3_9ENTR</name>
<keyword evidence="1" id="KW-0732">Signal</keyword>
<protein>
    <submittedName>
        <fullName evidence="2">Late histone H1</fullName>
    </submittedName>
</protein>
<dbReference type="AlphaFoldDB" id="A0A806XDK3"/>
<organism evidence="2 3">
    <name type="scientific">[Enterobacter] lignolyticus</name>
    <dbReference type="NCBI Taxonomy" id="1334193"/>
    <lineage>
        <taxon>Bacteria</taxon>
        <taxon>Pseudomonadati</taxon>
        <taxon>Pseudomonadota</taxon>
        <taxon>Gammaproteobacteria</taxon>
        <taxon>Enterobacterales</taxon>
        <taxon>Enterobacteriaceae</taxon>
        <taxon>Pluralibacter</taxon>
    </lineage>
</organism>
<sequence>MKKVTLLIAACTFMVCGMANAANGQAVANAKAACQSNPTQCANAKSQAKKEAQAAKEACSKNQTACNNAKSKAKKAVSQ</sequence>
<dbReference type="RefSeq" id="WP_013366135.1">
    <property type="nucleotide sequence ID" value="NZ_CP012871.1"/>
</dbReference>
<dbReference type="EMBL" id="CP012871">
    <property type="protein sequence ID" value="ALR76889.1"/>
    <property type="molecule type" value="Genomic_DNA"/>
</dbReference>
<dbReference type="KEGG" id="kle:AO703_11460"/>
<feature type="signal peptide" evidence="1">
    <location>
        <begin position="1"/>
        <end position="21"/>
    </location>
</feature>
<accession>A0A806XDK3</accession>
<evidence type="ECO:0000256" key="1">
    <source>
        <dbReference type="SAM" id="SignalP"/>
    </source>
</evidence>
<reference evidence="3" key="1">
    <citation type="submission" date="2015-10" db="EMBL/GenBank/DDBJ databases">
        <title>Complete Genome Sequencing of Klebsiella sp. strain G5.</title>
        <authorList>
            <person name="Chan K.-G."/>
            <person name="Chen J.-W."/>
        </authorList>
    </citation>
    <scope>NUCLEOTIDE SEQUENCE [LARGE SCALE GENOMIC DNA]</scope>
    <source>
        <strain evidence="3">G5</strain>
    </source>
</reference>
<dbReference type="OMA" id="CANAKSQ"/>
<gene>
    <name evidence="2" type="ORF">AO703_11460</name>
</gene>